<dbReference type="Proteomes" id="UP001551658">
    <property type="component" value="Unassembled WGS sequence"/>
</dbReference>
<dbReference type="Gene3D" id="3.90.226.10">
    <property type="entry name" value="2-enoyl-CoA Hydratase, Chain A, domain 1"/>
    <property type="match status" value="1"/>
</dbReference>
<comment type="caution">
    <text evidence="2">The sequence shown here is derived from an EMBL/GenBank/DDBJ whole genome shotgun (WGS) entry which is preliminary data.</text>
</comment>
<dbReference type="EMBL" id="JBFAIH010000040">
    <property type="protein sequence ID" value="MEV0367896.1"/>
    <property type="molecule type" value="Genomic_DNA"/>
</dbReference>
<evidence type="ECO:0000313" key="2">
    <source>
        <dbReference type="EMBL" id="MEV0367896.1"/>
    </source>
</evidence>
<dbReference type="PANTHER" id="PTHR43459:SF1">
    <property type="entry name" value="EG:BACN32G11.4 PROTEIN"/>
    <property type="match status" value="1"/>
</dbReference>
<accession>A0ABV3FJL8</accession>
<protein>
    <submittedName>
        <fullName evidence="2">Enoyl-CoA hydratase-related protein</fullName>
    </submittedName>
</protein>
<dbReference type="InterPro" id="IPR014748">
    <property type="entry name" value="Enoyl-CoA_hydra_C"/>
</dbReference>
<gene>
    <name evidence="2" type="ORF">AB0H72_34955</name>
</gene>
<proteinExistence type="inferred from homology"/>
<organism evidence="2 3">
    <name type="scientific">Nocardia fusca</name>
    <dbReference type="NCBI Taxonomy" id="941183"/>
    <lineage>
        <taxon>Bacteria</taxon>
        <taxon>Bacillati</taxon>
        <taxon>Actinomycetota</taxon>
        <taxon>Actinomycetes</taxon>
        <taxon>Mycobacteriales</taxon>
        <taxon>Nocardiaceae</taxon>
        <taxon>Nocardia</taxon>
    </lineage>
</organism>
<dbReference type="Pfam" id="PF00378">
    <property type="entry name" value="ECH_1"/>
    <property type="match status" value="1"/>
</dbReference>
<dbReference type="CDD" id="cd06558">
    <property type="entry name" value="crotonase-like"/>
    <property type="match status" value="1"/>
</dbReference>
<evidence type="ECO:0000313" key="3">
    <source>
        <dbReference type="Proteomes" id="UP001551658"/>
    </source>
</evidence>
<dbReference type="InterPro" id="IPR001753">
    <property type="entry name" value="Enoyl-CoA_hydra/iso"/>
</dbReference>
<sequence>MVEQVDGVRTLTMNRPAVKNALDSAQWRRLAAALDDAEHDSSVRAVVLTGAHGVFSSGGQLGADGPQHPLDRMRIISAAAIALHEFPKPTIAKVPGPAIGGGWNLALCCDLVICSSKATFAQVFPLRGLSIDVGGSWLLPRLIGMQKAKLLTMTGDVLGAAEVERLGLATQVVEPEDLDAVVDALAGRLAAGPPAALSLTKSLLHSAAGADFASSLEAEAVAQAVNFAGEDIDNGFRAFKARTAPSFTGRWRFDRVE</sequence>
<keyword evidence="3" id="KW-1185">Reference proteome</keyword>
<dbReference type="SUPFAM" id="SSF52096">
    <property type="entry name" value="ClpP/crotonase"/>
    <property type="match status" value="1"/>
</dbReference>
<dbReference type="Gene3D" id="1.10.12.10">
    <property type="entry name" value="Lyase 2-enoyl-coa Hydratase, Chain A, domain 2"/>
    <property type="match status" value="1"/>
</dbReference>
<dbReference type="PANTHER" id="PTHR43459">
    <property type="entry name" value="ENOYL-COA HYDRATASE"/>
    <property type="match status" value="1"/>
</dbReference>
<reference evidence="2 3" key="1">
    <citation type="submission" date="2024-06" db="EMBL/GenBank/DDBJ databases">
        <title>The Natural Products Discovery Center: Release of the First 8490 Sequenced Strains for Exploring Actinobacteria Biosynthetic Diversity.</title>
        <authorList>
            <person name="Kalkreuter E."/>
            <person name="Kautsar S.A."/>
            <person name="Yang D."/>
            <person name="Bader C.D."/>
            <person name="Teijaro C.N."/>
            <person name="Fluegel L."/>
            <person name="Davis C.M."/>
            <person name="Simpson J.R."/>
            <person name="Lauterbach L."/>
            <person name="Steele A.D."/>
            <person name="Gui C."/>
            <person name="Meng S."/>
            <person name="Li G."/>
            <person name="Viehrig K."/>
            <person name="Ye F."/>
            <person name="Su P."/>
            <person name="Kiefer A.F."/>
            <person name="Nichols A."/>
            <person name="Cepeda A.J."/>
            <person name="Yan W."/>
            <person name="Fan B."/>
            <person name="Jiang Y."/>
            <person name="Adhikari A."/>
            <person name="Zheng C.-J."/>
            <person name="Schuster L."/>
            <person name="Cowan T.M."/>
            <person name="Smanski M.J."/>
            <person name="Chevrette M.G."/>
            <person name="De Carvalho L.P.S."/>
            <person name="Shen B."/>
        </authorList>
    </citation>
    <scope>NUCLEOTIDE SEQUENCE [LARGE SCALE GENOMIC DNA]</scope>
    <source>
        <strain evidence="2 3">NPDC050671</strain>
    </source>
</reference>
<dbReference type="InterPro" id="IPR029045">
    <property type="entry name" value="ClpP/crotonase-like_dom_sf"/>
</dbReference>
<dbReference type="RefSeq" id="WP_357988121.1">
    <property type="nucleotide sequence ID" value="NZ_JBFAIH010000040.1"/>
</dbReference>
<evidence type="ECO:0000256" key="1">
    <source>
        <dbReference type="ARBA" id="ARBA00005254"/>
    </source>
</evidence>
<name>A0ABV3FJL8_9NOCA</name>
<comment type="similarity">
    <text evidence="1">Belongs to the enoyl-CoA hydratase/isomerase family.</text>
</comment>